<feature type="transmembrane region" description="Helical" evidence="1">
    <location>
        <begin position="286"/>
        <end position="311"/>
    </location>
</feature>
<feature type="transmembrane region" description="Helical" evidence="1">
    <location>
        <begin position="104"/>
        <end position="124"/>
    </location>
</feature>
<keyword evidence="1" id="KW-1133">Transmembrane helix</keyword>
<dbReference type="AlphaFoldDB" id="A0A9W4CMK2"/>
<evidence type="ECO:0000313" key="3">
    <source>
        <dbReference type="Proteomes" id="UP001153719"/>
    </source>
</evidence>
<keyword evidence="3" id="KW-1185">Reference proteome</keyword>
<evidence type="ECO:0000256" key="1">
    <source>
        <dbReference type="SAM" id="Phobius"/>
    </source>
</evidence>
<name>A0A9W4CMK2_9CYAN</name>
<feature type="transmembrane region" description="Helical" evidence="1">
    <location>
        <begin position="331"/>
        <end position="348"/>
    </location>
</feature>
<feature type="transmembrane region" description="Helical" evidence="1">
    <location>
        <begin position="136"/>
        <end position="154"/>
    </location>
</feature>
<gene>
    <name evidence="2" type="ORF">NO713_03063</name>
</gene>
<dbReference type="EMBL" id="LR882967">
    <property type="protein sequence ID" value="CAD5958849.1"/>
    <property type="molecule type" value="Genomic_DNA"/>
</dbReference>
<feature type="transmembrane region" description="Helical" evidence="1">
    <location>
        <begin position="360"/>
        <end position="377"/>
    </location>
</feature>
<dbReference type="KEGG" id="ppsu:NO713_03063"/>
<feature type="transmembrane region" description="Helical" evidence="1">
    <location>
        <begin position="194"/>
        <end position="221"/>
    </location>
</feature>
<keyword evidence="1" id="KW-0812">Transmembrane</keyword>
<reference evidence="2" key="1">
    <citation type="submission" date="2020-09" db="EMBL/GenBank/DDBJ databases">
        <authorList>
            <person name="Blom J."/>
        </authorList>
    </citation>
    <scope>NUCLEOTIDE SEQUENCE</scope>
    <source>
        <strain evidence="2">No.713</strain>
    </source>
</reference>
<accession>A0A9W4CMK2</accession>
<sequence>MDSSLKQTKFFQDRLIISTIILSGLFCLVLLVYHFLLDNFAAPGQYPSSIPEWNADRLMMAFFWKYKFNLYYPKDPVGPLISDMYGPLLALAYLPASLVNSPTVALVLGKLMSLVYFFTPVIWVYGGETWKNKKGFYLSILALIAFIFFTTQIRTLSYDAFRICADCPALGFSALACVILYKEKNKPEIPLKKLLISSILAVLAVLTKQIAAPILISLPVYLFLAYDFKVFKRYLACLALSGVVISAVLLIAFNPQALLFNLITIPGNQPWFDGNNQTITLFWDKLLMLLSAAQQLAGYCLLQGMIVGFWILGTLPNDIQKIKTWIQENPWLLFVIVSLFFIPTSLLGRVKAGGDANGMYTVYFLTLVAHLVLLEQATNLSPKSGQELLQKISQTGLLSLVIILTIYNINLPIPYIYKTFPSFFNNVHQVVYEYSKKNPGQVYFPWHPFSVLMAEHQLYHIDSGPFDRYLAGVPISKEEFMAYLPENFTQIAIPAWADLRGEFGKFYLHYLPDFTRRIEVPELSGFVVYTTEQNS</sequence>
<keyword evidence="1" id="KW-0472">Membrane</keyword>
<proteinExistence type="predicted"/>
<protein>
    <submittedName>
        <fullName evidence="2">Uncharacterized protein</fullName>
    </submittedName>
</protein>
<feature type="transmembrane region" description="Helical" evidence="1">
    <location>
        <begin position="397"/>
        <end position="417"/>
    </location>
</feature>
<feature type="transmembrane region" description="Helical" evidence="1">
    <location>
        <begin position="15"/>
        <end position="36"/>
    </location>
</feature>
<evidence type="ECO:0000313" key="2">
    <source>
        <dbReference type="EMBL" id="CAD5958849.1"/>
    </source>
</evidence>
<dbReference type="Proteomes" id="UP001153719">
    <property type="component" value="Chromosome"/>
</dbReference>
<feature type="transmembrane region" description="Helical" evidence="1">
    <location>
        <begin position="233"/>
        <end position="253"/>
    </location>
</feature>
<dbReference type="RefSeq" id="WP_254174101.1">
    <property type="nucleotide sequence ID" value="NZ_LR882967.1"/>
</dbReference>
<organism evidence="2 3">
    <name type="scientific">Planktothrix pseudagardhii</name>
    <dbReference type="NCBI Taxonomy" id="132604"/>
    <lineage>
        <taxon>Bacteria</taxon>
        <taxon>Bacillati</taxon>
        <taxon>Cyanobacteriota</taxon>
        <taxon>Cyanophyceae</taxon>
        <taxon>Oscillatoriophycideae</taxon>
        <taxon>Oscillatoriales</taxon>
        <taxon>Microcoleaceae</taxon>
        <taxon>Planktothrix</taxon>
    </lineage>
</organism>